<dbReference type="Proteomes" id="UP000037510">
    <property type="component" value="Unassembled WGS sequence"/>
</dbReference>
<protein>
    <submittedName>
        <fullName evidence="2">Vesicle transport protein SEC20</fullName>
    </submittedName>
</protein>
<feature type="coiled-coil region" evidence="1">
    <location>
        <begin position="12"/>
        <end position="72"/>
    </location>
</feature>
<comment type="caution">
    <text evidence="2">The sequence shown here is derived from an EMBL/GenBank/DDBJ whole genome shotgun (WGS) entry which is preliminary data.</text>
</comment>
<evidence type="ECO:0000313" key="2">
    <source>
        <dbReference type="EMBL" id="KOB75921.1"/>
    </source>
</evidence>
<gene>
    <name evidence="2" type="ORF">OBRU01_02944</name>
</gene>
<evidence type="ECO:0000256" key="1">
    <source>
        <dbReference type="SAM" id="Coils"/>
    </source>
</evidence>
<evidence type="ECO:0000313" key="3">
    <source>
        <dbReference type="Proteomes" id="UP000037510"/>
    </source>
</evidence>
<feature type="non-terminal residue" evidence="2">
    <location>
        <position position="1"/>
    </location>
</feature>
<keyword evidence="1" id="KW-0175">Coiled coil</keyword>
<reference evidence="2 3" key="1">
    <citation type="journal article" date="2015" name="Genome Biol. Evol.">
        <title>The genome of winter moth (Operophtera brumata) provides a genomic perspective on sexual dimorphism and phenology.</title>
        <authorList>
            <person name="Derks M.F."/>
            <person name="Smit S."/>
            <person name="Salis L."/>
            <person name="Schijlen E."/>
            <person name="Bossers A."/>
            <person name="Mateman C."/>
            <person name="Pijl A.S."/>
            <person name="de Ridder D."/>
            <person name="Groenen M.A."/>
            <person name="Visser M.E."/>
            <person name="Megens H.J."/>
        </authorList>
    </citation>
    <scope>NUCLEOTIDE SEQUENCE [LARGE SCALE GENOMIC DNA]</scope>
    <source>
        <strain evidence="2">WM2013NL</strain>
        <tissue evidence="2">Head and thorax</tissue>
    </source>
</reference>
<accession>A0A0L7LL33</accession>
<name>A0A0L7LL33_OPEBR</name>
<dbReference type="STRING" id="104452.A0A0L7LL33"/>
<dbReference type="EMBL" id="JTDY01000777">
    <property type="protein sequence ID" value="KOB75921.1"/>
    <property type="molecule type" value="Genomic_DNA"/>
</dbReference>
<proteinExistence type="predicted"/>
<sequence length="107" mass="12600">HLQDILECKDSMETLNQLNEKGRTKLAELREELENLEMYSKDVNDPMYVTELESQRQQLASLLREFKEANITSMFTVEKAQRRELMRREEVSETEELQSNCCPLADS</sequence>
<organism evidence="2 3">
    <name type="scientific">Operophtera brumata</name>
    <name type="common">Winter moth</name>
    <name type="synonym">Phalaena brumata</name>
    <dbReference type="NCBI Taxonomy" id="104452"/>
    <lineage>
        <taxon>Eukaryota</taxon>
        <taxon>Metazoa</taxon>
        <taxon>Ecdysozoa</taxon>
        <taxon>Arthropoda</taxon>
        <taxon>Hexapoda</taxon>
        <taxon>Insecta</taxon>
        <taxon>Pterygota</taxon>
        <taxon>Neoptera</taxon>
        <taxon>Endopterygota</taxon>
        <taxon>Lepidoptera</taxon>
        <taxon>Glossata</taxon>
        <taxon>Ditrysia</taxon>
        <taxon>Geometroidea</taxon>
        <taxon>Geometridae</taxon>
        <taxon>Larentiinae</taxon>
        <taxon>Operophtera</taxon>
    </lineage>
</organism>
<keyword evidence="3" id="KW-1185">Reference proteome</keyword>
<dbReference type="AlphaFoldDB" id="A0A0L7LL33"/>